<dbReference type="CDD" id="cd16936">
    <property type="entry name" value="HATPase_RsbW-like"/>
    <property type="match status" value="1"/>
</dbReference>
<dbReference type="InterPro" id="IPR003594">
    <property type="entry name" value="HATPase_dom"/>
</dbReference>
<accession>A0A1I1ZCV8</accession>
<dbReference type="Gene3D" id="3.60.40.10">
    <property type="entry name" value="PPM-type phosphatase domain"/>
    <property type="match status" value="1"/>
</dbReference>
<dbReference type="EMBL" id="FONR01000001">
    <property type="protein sequence ID" value="SFE28333.1"/>
    <property type="molecule type" value="Genomic_DNA"/>
</dbReference>
<protein>
    <submittedName>
        <fullName evidence="2">Stage II sporulation protein E (SpoIIE)</fullName>
    </submittedName>
</protein>
<dbReference type="PANTHER" id="PTHR35801">
    <property type="entry name" value="PHOSPHOSERINE PHOSPHATASE RSBX"/>
    <property type="match status" value="1"/>
</dbReference>
<dbReference type="SMART" id="SM00331">
    <property type="entry name" value="PP2C_SIG"/>
    <property type="match status" value="1"/>
</dbReference>
<evidence type="ECO:0000259" key="1">
    <source>
        <dbReference type="SMART" id="SM00331"/>
    </source>
</evidence>
<proteinExistence type="predicted"/>
<dbReference type="Gene3D" id="3.30.565.10">
    <property type="entry name" value="Histidine kinase-like ATPase, C-terminal domain"/>
    <property type="match status" value="1"/>
</dbReference>
<dbReference type="Proteomes" id="UP000181942">
    <property type="component" value="Unassembled WGS sequence"/>
</dbReference>
<dbReference type="Pfam" id="PF13581">
    <property type="entry name" value="HATPase_c_2"/>
    <property type="match status" value="1"/>
</dbReference>
<dbReference type="InterPro" id="IPR039248">
    <property type="entry name" value="Ptase_RsbX"/>
</dbReference>
<sequence length="371" mass="38507">MEHDEDVAALSEREHRRLVVEAEEDVGALRRAVARLAADRRALRPGVAELVAAELGTNLLRHAVPGGYVLARQAGDGIELLSVDRGPGTTAAALAVPTETAPPSVPPRPGGRGLNAGLAVIRRNAAEFEWYSTLNGTVVFVRLGAPEPAAHPGWLVGGVSVPLGGDGESGDAWAVTSAGHRGFQGSPATFPDVHPHRSPSRPLAALLVDGLGHGSHAAAAAQAAVGAFERVPVTDLDALVRRAHEAMRSTRGGVLGACLIDPGRGELAYTAVGNITGRAVTGGRSVHLLDRPGTVGTQLSVPSVRVQHCPWEPGSTLVLASDGIRSGWSLDGHPRLLEQHPAIVAAVLHRDYGRPIDDATVLVVRHTGGMP</sequence>
<dbReference type="RefSeq" id="WP_256257572.1">
    <property type="nucleotide sequence ID" value="NZ_FONR01000001.1"/>
</dbReference>
<dbReference type="PANTHER" id="PTHR35801:SF1">
    <property type="entry name" value="PHOSPHOSERINE PHOSPHATASE RSBX"/>
    <property type="match status" value="1"/>
</dbReference>
<reference evidence="2 3" key="1">
    <citation type="submission" date="2016-10" db="EMBL/GenBank/DDBJ databases">
        <authorList>
            <person name="de Groot N.N."/>
        </authorList>
    </citation>
    <scope>NUCLEOTIDE SEQUENCE [LARGE SCALE GENOMIC DNA]</scope>
    <source>
        <strain evidence="2 3">OK461</strain>
    </source>
</reference>
<dbReference type="SUPFAM" id="SSF81606">
    <property type="entry name" value="PP2C-like"/>
    <property type="match status" value="1"/>
</dbReference>
<gene>
    <name evidence="2" type="ORF">SAMN02787118_101201</name>
</gene>
<organism evidence="2 3">
    <name type="scientific">Streptomyces mirabilis</name>
    <dbReference type="NCBI Taxonomy" id="68239"/>
    <lineage>
        <taxon>Bacteria</taxon>
        <taxon>Bacillati</taxon>
        <taxon>Actinomycetota</taxon>
        <taxon>Actinomycetes</taxon>
        <taxon>Kitasatosporales</taxon>
        <taxon>Streptomycetaceae</taxon>
        <taxon>Streptomyces</taxon>
    </lineage>
</organism>
<dbReference type="Pfam" id="PF07228">
    <property type="entry name" value="SpoIIE"/>
    <property type="match status" value="1"/>
</dbReference>
<dbReference type="InterPro" id="IPR001932">
    <property type="entry name" value="PPM-type_phosphatase-like_dom"/>
</dbReference>
<feature type="domain" description="PPM-type phosphatase" evidence="1">
    <location>
        <begin position="175"/>
        <end position="366"/>
    </location>
</feature>
<dbReference type="InterPro" id="IPR036890">
    <property type="entry name" value="HATPase_C_sf"/>
</dbReference>
<name>A0A1I1ZCV8_9ACTN</name>
<dbReference type="InterPro" id="IPR036457">
    <property type="entry name" value="PPM-type-like_dom_sf"/>
</dbReference>
<dbReference type="AlphaFoldDB" id="A0A1I1ZCV8"/>
<evidence type="ECO:0000313" key="2">
    <source>
        <dbReference type="EMBL" id="SFE28333.1"/>
    </source>
</evidence>
<evidence type="ECO:0000313" key="3">
    <source>
        <dbReference type="Proteomes" id="UP000181942"/>
    </source>
</evidence>